<proteinExistence type="predicted"/>
<comment type="caution">
    <text evidence="1">The sequence shown here is derived from an EMBL/GenBank/DDBJ whole genome shotgun (WGS) entry which is preliminary data.</text>
</comment>
<name>A0A0F9W8W4_9ZZZZ</name>
<dbReference type="EMBL" id="LAZR01000325">
    <property type="protein sequence ID" value="KKN74508.1"/>
    <property type="molecule type" value="Genomic_DNA"/>
</dbReference>
<dbReference type="AlphaFoldDB" id="A0A0F9W8W4"/>
<evidence type="ECO:0000313" key="1">
    <source>
        <dbReference type="EMBL" id="KKN74508.1"/>
    </source>
</evidence>
<gene>
    <name evidence="1" type="ORF">LCGC14_0390250</name>
</gene>
<organism evidence="1">
    <name type="scientific">marine sediment metagenome</name>
    <dbReference type="NCBI Taxonomy" id="412755"/>
    <lineage>
        <taxon>unclassified sequences</taxon>
        <taxon>metagenomes</taxon>
        <taxon>ecological metagenomes</taxon>
    </lineage>
</organism>
<protein>
    <submittedName>
        <fullName evidence="1">Uncharacterized protein</fullName>
    </submittedName>
</protein>
<sequence length="124" mass="13777">MFKIIDVVAGPIRLPAYDDKLDLGNIVSIKTVDGDIGFTLGNSLNPFGIIAKADCSGILSVFCSMIIFQTDKFEHDQKYDKGDLLYSNDCGIFTNRKVDDNALLLGAVNDNYFNENSYIEIRLI</sequence>
<accession>A0A0F9W8W4</accession>
<reference evidence="1" key="1">
    <citation type="journal article" date="2015" name="Nature">
        <title>Complex archaea that bridge the gap between prokaryotes and eukaryotes.</title>
        <authorList>
            <person name="Spang A."/>
            <person name="Saw J.H."/>
            <person name="Jorgensen S.L."/>
            <person name="Zaremba-Niedzwiedzka K."/>
            <person name="Martijn J."/>
            <person name="Lind A.E."/>
            <person name="van Eijk R."/>
            <person name="Schleper C."/>
            <person name="Guy L."/>
            <person name="Ettema T.J."/>
        </authorList>
    </citation>
    <scope>NUCLEOTIDE SEQUENCE</scope>
</reference>